<organism evidence="5 6">
    <name type="scientific">Roseicyclus mahoneyensis</name>
    <dbReference type="NCBI Taxonomy" id="164332"/>
    <lineage>
        <taxon>Bacteria</taxon>
        <taxon>Pseudomonadati</taxon>
        <taxon>Pseudomonadota</taxon>
        <taxon>Alphaproteobacteria</taxon>
        <taxon>Rhodobacterales</taxon>
        <taxon>Roseobacteraceae</taxon>
        <taxon>Roseicyclus</taxon>
    </lineage>
</organism>
<sequence length="298" mass="31723">MSKPLSGMYAALMSAFDDDGAFSPERQSALNAYVLRQGLTGLYVGGSSAESGLMETEALLEQQAVVARDAKGSGATLIAHVGVPALADARKLARNAKSLGYDGLSALPPHSYPFSDGEILGYYKGLAAETDLPLIVYEVPIRTGRPLPLELLIDVLDLPNVAGIKFTSTDLFKLTMLRVKRPDSTYFFGFDEIYLSAAALGTDGGIGTTYNILGRLYAALHEAVGARDLDRARALQDVSAEFVTGLLDVGVLPGMKAALRACGIDCGPTRAPLASRVPDAEARMRELVSRPSVRDWLV</sequence>
<dbReference type="PRINTS" id="PR00146">
    <property type="entry name" value="DHPICSNTHASE"/>
</dbReference>
<dbReference type="Proteomes" id="UP000245708">
    <property type="component" value="Unassembled WGS sequence"/>
</dbReference>
<dbReference type="SMART" id="SM01130">
    <property type="entry name" value="DHDPS"/>
    <property type="match status" value="1"/>
</dbReference>
<dbReference type="OrthoDB" id="9778880at2"/>
<evidence type="ECO:0000256" key="2">
    <source>
        <dbReference type="PIRNR" id="PIRNR001365"/>
    </source>
</evidence>
<protein>
    <submittedName>
        <fullName evidence="5">N-acetylneuraminate lyase</fullName>
    </submittedName>
</protein>
<dbReference type="InterPro" id="IPR002220">
    <property type="entry name" value="DapA-like"/>
</dbReference>
<dbReference type="GO" id="GO:0008747">
    <property type="term" value="F:N-acetylneuraminate lyase activity"/>
    <property type="evidence" value="ECO:0007669"/>
    <property type="project" value="TreeGrafter"/>
</dbReference>
<dbReference type="SUPFAM" id="SSF51569">
    <property type="entry name" value="Aldolase"/>
    <property type="match status" value="1"/>
</dbReference>
<dbReference type="AlphaFoldDB" id="A0A316GVT1"/>
<accession>A0A316GVT1</accession>
<keyword evidence="1 2" id="KW-0456">Lyase</keyword>
<feature type="active site" description="Proton donor/acceptor" evidence="3">
    <location>
        <position position="137"/>
    </location>
</feature>
<feature type="active site" description="Schiff-base intermediate with substrate" evidence="3">
    <location>
        <position position="165"/>
    </location>
</feature>
<evidence type="ECO:0000256" key="4">
    <source>
        <dbReference type="PIRSR" id="PIRSR001365-2"/>
    </source>
</evidence>
<dbReference type="EMBL" id="QGGW01000009">
    <property type="protein sequence ID" value="PWK59187.1"/>
    <property type="molecule type" value="Genomic_DNA"/>
</dbReference>
<evidence type="ECO:0000256" key="3">
    <source>
        <dbReference type="PIRSR" id="PIRSR001365-1"/>
    </source>
</evidence>
<keyword evidence="6" id="KW-1185">Reference proteome</keyword>
<comment type="similarity">
    <text evidence="2">Belongs to the DapA family.</text>
</comment>
<evidence type="ECO:0000313" key="5">
    <source>
        <dbReference type="EMBL" id="PWK59187.1"/>
    </source>
</evidence>
<dbReference type="GO" id="GO:0005829">
    <property type="term" value="C:cytosol"/>
    <property type="evidence" value="ECO:0007669"/>
    <property type="project" value="TreeGrafter"/>
</dbReference>
<name>A0A316GVT1_9RHOB</name>
<dbReference type="PANTHER" id="PTHR42849">
    <property type="entry name" value="N-ACETYLNEURAMINATE LYASE"/>
    <property type="match status" value="1"/>
</dbReference>
<comment type="caution">
    <text evidence="5">The sequence shown here is derived from an EMBL/GenBank/DDBJ whole genome shotgun (WGS) entry which is preliminary data.</text>
</comment>
<gene>
    <name evidence="5" type="ORF">C7455_109110</name>
</gene>
<dbReference type="GO" id="GO:0019262">
    <property type="term" value="P:N-acetylneuraminate catabolic process"/>
    <property type="evidence" value="ECO:0007669"/>
    <property type="project" value="TreeGrafter"/>
</dbReference>
<dbReference type="InterPro" id="IPR013785">
    <property type="entry name" value="Aldolase_TIM"/>
</dbReference>
<proteinExistence type="inferred from homology"/>
<evidence type="ECO:0000313" key="6">
    <source>
        <dbReference type="Proteomes" id="UP000245708"/>
    </source>
</evidence>
<dbReference type="RefSeq" id="WP_109670055.1">
    <property type="nucleotide sequence ID" value="NZ_QGGW01000009.1"/>
</dbReference>
<dbReference type="Pfam" id="PF00701">
    <property type="entry name" value="DHDPS"/>
    <property type="match status" value="1"/>
</dbReference>
<dbReference type="Gene3D" id="3.20.20.70">
    <property type="entry name" value="Aldolase class I"/>
    <property type="match status" value="1"/>
</dbReference>
<evidence type="ECO:0000256" key="1">
    <source>
        <dbReference type="ARBA" id="ARBA00023239"/>
    </source>
</evidence>
<reference evidence="5 6" key="1">
    <citation type="submission" date="2018-05" db="EMBL/GenBank/DDBJ databases">
        <title>Genomic Encyclopedia of Type Strains, Phase IV (KMG-IV): sequencing the most valuable type-strain genomes for metagenomic binning, comparative biology and taxonomic classification.</title>
        <authorList>
            <person name="Goeker M."/>
        </authorList>
    </citation>
    <scope>NUCLEOTIDE SEQUENCE [LARGE SCALE GENOMIC DNA]</scope>
    <source>
        <strain evidence="5 6">DSM 16097</strain>
    </source>
</reference>
<dbReference type="PIRSF" id="PIRSF001365">
    <property type="entry name" value="DHDPS"/>
    <property type="match status" value="1"/>
</dbReference>
<dbReference type="PANTHER" id="PTHR42849:SF1">
    <property type="entry name" value="N-ACETYLNEURAMINATE LYASE"/>
    <property type="match status" value="1"/>
</dbReference>
<feature type="binding site" evidence="4">
    <location>
        <position position="206"/>
    </location>
    <ligand>
        <name>pyruvate</name>
        <dbReference type="ChEBI" id="CHEBI:15361"/>
    </ligand>
</feature>